<keyword evidence="1" id="KW-0812">Transmembrane</keyword>
<feature type="transmembrane region" description="Helical" evidence="1">
    <location>
        <begin position="6"/>
        <end position="26"/>
    </location>
</feature>
<proteinExistence type="predicted"/>
<feature type="transmembrane region" description="Helical" evidence="1">
    <location>
        <begin position="38"/>
        <end position="56"/>
    </location>
</feature>
<accession>A0A316I7N4</accession>
<dbReference type="AlphaFoldDB" id="A0A316I7N4"/>
<evidence type="ECO:0000256" key="1">
    <source>
        <dbReference type="SAM" id="Phobius"/>
    </source>
</evidence>
<evidence type="ECO:0000313" key="2">
    <source>
        <dbReference type="EMBL" id="PWK89477.1"/>
    </source>
</evidence>
<dbReference type="RefSeq" id="WP_109634725.1">
    <property type="nucleotide sequence ID" value="NZ_QGHB01000002.1"/>
</dbReference>
<reference evidence="2 3" key="1">
    <citation type="submission" date="2018-05" db="EMBL/GenBank/DDBJ databases">
        <title>Genomic Encyclopedia of Type Strains, Phase IV (KMG-IV): sequencing the most valuable type-strain genomes for metagenomic binning, comparative biology and taxonomic classification.</title>
        <authorList>
            <person name="Goeker M."/>
        </authorList>
    </citation>
    <scope>NUCLEOTIDE SEQUENCE [LARGE SCALE GENOMIC DNA]</scope>
    <source>
        <strain evidence="2 3">DSM 45480</strain>
    </source>
</reference>
<evidence type="ECO:0000313" key="3">
    <source>
        <dbReference type="Proteomes" id="UP000246005"/>
    </source>
</evidence>
<dbReference type="Proteomes" id="UP000246005">
    <property type="component" value="Unassembled WGS sequence"/>
</dbReference>
<sequence>MDPLKVALVTIAVLFGVVGTLVAVLVKKADHAGRSATWTAGAGSFAGVFTIVVMSFNSLGLL</sequence>
<organism evidence="2 3">
    <name type="scientific">Lentzea atacamensis</name>
    <dbReference type="NCBI Taxonomy" id="531938"/>
    <lineage>
        <taxon>Bacteria</taxon>
        <taxon>Bacillati</taxon>
        <taxon>Actinomycetota</taxon>
        <taxon>Actinomycetes</taxon>
        <taxon>Pseudonocardiales</taxon>
        <taxon>Pseudonocardiaceae</taxon>
        <taxon>Lentzea</taxon>
    </lineage>
</organism>
<name>A0A316I7N4_9PSEU</name>
<protein>
    <submittedName>
        <fullName evidence="2">Uncharacterized protein</fullName>
    </submittedName>
</protein>
<comment type="caution">
    <text evidence="2">The sequence shown here is derived from an EMBL/GenBank/DDBJ whole genome shotgun (WGS) entry which is preliminary data.</text>
</comment>
<keyword evidence="1" id="KW-1133">Transmembrane helix</keyword>
<dbReference type="EMBL" id="QGHB01000002">
    <property type="protein sequence ID" value="PWK89477.1"/>
    <property type="molecule type" value="Genomic_DNA"/>
</dbReference>
<gene>
    <name evidence="2" type="ORF">C8D88_102750</name>
</gene>
<keyword evidence="1" id="KW-0472">Membrane</keyword>